<gene>
    <name evidence="3" type="ordered locus">MEALZ_2202</name>
</gene>
<reference evidence="4" key="1">
    <citation type="journal article" date="2012" name="J. Bacteriol.">
        <title>Genome sequence of the haloalkaliphilic methanotrophic bacterium Methylomicrobium alcaliphilum 20Z.</title>
        <authorList>
            <person name="Vuilleumier S."/>
            <person name="Khmelenina V.N."/>
            <person name="Bringel F."/>
            <person name="Reshetnikov A.S."/>
            <person name="Lajus A."/>
            <person name="Mangenot S."/>
            <person name="Rouy Z."/>
            <person name="Op den Camp H.J."/>
            <person name="Jetten M.S."/>
            <person name="Dispirito A.A."/>
            <person name="Dunfield P."/>
            <person name="Klotz M.G."/>
            <person name="Semrau J.D."/>
            <person name="Stein L.Y."/>
            <person name="Barbe V."/>
            <person name="Medigue C."/>
            <person name="Trotsenko Y.A."/>
            <person name="Kalyuzhnaya M.G."/>
        </authorList>
    </citation>
    <scope>NUCLEOTIDE SEQUENCE [LARGE SCALE GENOMIC DNA]</scope>
    <source>
        <strain evidence="4">DSM 19304 / NCIMB 14124 / VKM B-2133 / 20Z</strain>
    </source>
</reference>
<organism evidence="3 4">
    <name type="scientific">Methylotuvimicrobium alcaliphilum (strain DSM 19304 / NCIMB 14124 / VKM B-2133 / 20Z)</name>
    <name type="common">Methylomicrobium alcaliphilum</name>
    <dbReference type="NCBI Taxonomy" id="1091494"/>
    <lineage>
        <taxon>Bacteria</taxon>
        <taxon>Pseudomonadati</taxon>
        <taxon>Pseudomonadota</taxon>
        <taxon>Gammaproteobacteria</taxon>
        <taxon>Methylococcales</taxon>
        <taxon>Methylococcaceae</taxon>
        <taxon>Methylotuvimicrobium</taxon>
    </lineage>
</organism>
<dbReference type="Pfam" id="PF13478">
    <property type="entry name" value="XdhC_C"/>
    <property type="match status" value="1"/>
</dbReference>
<sequence length="361" mass="39853">MTRNTHHLIDAYWRLRNNTENVVLATIIETFGSTYQKAGARMLIAGNGESSGLLGGGCFERDLIEQAHTVFETENPKTLFYDMRSPDDAVWGLGLGCNGAVRVLLQLLKANSDFHPLNRIVDASESHTAGILATIYESDHPDYSIGDSYFLTESELDGLSQQGNTPESVVEWAKQTWMQHKACLKTCEIDRHTVKLFFDLIRPPAQLLVLGAGVDTLPVVQFAKALGWRVTIVDHRPGYVKPERFPAVDALLHLMPEDLQERLSLDRFDALVLMTHSIEYDERYLRVIASSRIPFIGLLGPVHRRDRLLDSLGADAPKIAAKVFGPVGLDIGAETPEEIALSIMAGIHAAMKGRTGGQLGI</sequence>
<evidence type="ECO:0000259" key="1">
    <source>
        <dbReference type="Pfam" id="PF02625"/>
    </source>
</evidence>
<dbReference type="PANTHER" id="PTHR30388:SF6">
    <property type="entry name" value="XANTHINE DEHYDROGENASE SUBUNIT A-RELATED"/>
    <property type="match status" value="1"/>
</dbReference>
<dbReference type="AlphaFoldDB" id="G4T2F8"/>
<feature type="domain" description="XdhC Rossmann" evidence="2">
    <location>
        <begin position="207"/>
        <end position="347"/>
    </location>
</feature>
<dbReference type="KEGG" id="mah:MEALZ_2202"/>
<dbReference type="HOGENOM" id="CLU_041115_1_1_6"/>
<evidence type="ECO:0000313" key="4">
    <source>
        <dbReference type="Proteomes" id="UP000008315"/>
    </source>
</evidence>
<dbReference type="InterPro" id="IPR052698">
    <property type="entry name" value="MoCofactor_Util/Proc"/>
</dbReference>
<dbReference type="InterPro" id="IPR036291">
    <property type="entry name" value="NAD(P)-bd_dom_sf"/>
</dbReference>
<dbReference type="Pfam" id="PF02625">
    <property type="entry name" value="XdhC_CoxI"/>
    <property type="match status" value="1"/>
</dbReference>
<dbReference type="STRING" id="1091494.MEALZ_2202"/>
<evidence type="ECO:0000259" key="2">
    <source>
        <dbReference type="Pfam" id="PF13478"/>
    </source>
</evidence>
<dbReference type="InterPro" id="IPR027051">
    <property type="entry name" value="XdhC_Rossmann_dom"/>
</dbReference>
<dbReference type="Proteomes" id="UP000008315">
    <property type="component" value="Chromosome"/>
</dbReference>
<dbReference type="SUPFAM" id="SSF51735">
    <property type="entry name" value="NAD(P)-binding Rossmann-fold domains"/>
    <property type="match status" value="1"/>
</dbReference>
<name>G4T2F8_META2</name>
<dbReference type="Gene3D" id="3.40.50.720">
    <property type="entry name" value="NAD(P)-binding Rossmann-like Domain"/>
    <property type="match status" value="1"/>
</dbReference>
<dbReference type="EMBL" id="FO082060">
    <property type="protein sequence ID" value="CCE23888.1"/>
    <property type="molecule type" value="Genomic_DNA"/>
</dbReference>
<feature type="domain" description="XdhC- CoxI" evidence="1">
    <location>
        <begin position="17"/>
        <end position="82"/>
    </location>
</feature>
<accession>G4T2F8</accession>
<dbReference type="PANTHER" id="PTHR30388">
    <property type="entry name" value="ALDEHYDE OXIDOREDUCTASE MOLYBDENUM COFACTOR ASSEMBLY PROTEIN"/>
    <property type="match status" value="1"/>
</dbReference>
<dbReference type="RefSeq" id="WP_014148675.1">
    <property type="nucleotide sequence ID" value="NC_016112.1"/>
</dbReference>
<keyword evidence="4" id="KW-1185">Reference proteome</keyword>
<dbReference type="PATRIC" id="fig|271065.3.peg.2265"/>
<proteinExistence type="predicted"/>
<evidence type="ECO:0000313" key="3">
    <source>
        <dbReference type="EMBL" id="CCE23888.1"/>
    </source>
</evidence>
<dbReference type="InterPro" id="IPR003777">
    <property type="entry name" value="XdhC_CoxI"/>
</dbReference>
<protein>
    <submittedName>
        <fullName evidence="3">Dehydrogenase molybdenum attachment maturation factor</fullName>
    </submittedName>
</protein>